<keyword evidence="2" id="KW-0732">Signal</keyword>
<feature type="transmembrane region" description="Helical" evidence="1">
    <location>
        <begin position="43"/>
        <end position="65"/>
    </location>
</feature>
<protein>
    <submittedName>
        <fullName evidence="3">Uncharacterized protein</fullName>
    </submittedName>
</protein>
<sequence length="71" mass="8325">MIFPFQCLSLLLSLNETLSRHNSSVGTITYQESKYRSDFRWRNITLITFSLWGIVIDTIISHSLMKLMKNN</sequence>
<geneLocation type="mitochondrion" evidence="3"/>
<evidence type="ECO:0000256" key="1">
    <source>
        <dbReference type="SAM" id="Phobius"/>
    </source>
</evidence>
<keyword evidence="1" id="KW-0472">Membrane</keyword>
<keyword evidence="1" id="KW-0812">Transmembrane</keyword>
<keyword evidence="3" id="KW-0496">Mitochondrion</keyword>
<accession>A0A6B9XWH5</accession>
<evidence type="ECO:0000256" key="2">
    <source>
        <dbReference type="SAM" id="SignalP"/>
    </source>
</evidence>
<dbReference type="EMBL" id="MK697702">
    <property type="protein sequence ID" value="QHR91396.1"/>
    <property type="molecule type" value="Genomic_DNA"/>
</dbReference>
<organism evidence="3">
    <name type="scientific">Picea sitchensis</name>
    <name type="common">Sitka spruce</name>
    <name type="synonym">Pinus sitchensis</name>
    <dbReference type="NCBI Taxonomy" id="3332"/>
    <lineage>
        <taxon>Eukaryota</taxon>
        <taxon>Viridiplantae</taxon>
        <taxon>Streptophyta</taxon>
        <taxon>Embryophyta</taxon>
        <taxon>Tracheophyta</taxon>
        <taxon>Spermatophyta</taxon>
        <taxon>Pinopsida</taxon>
        <taxon>Pinidae</taxon>
        <taxon>Conifers I</taxon>
        <taxon>Pinales</taxon>
        <taxon>Pinaceae</taxon>
        <taxon>Picea</taxon>
    </lineage>
</organism>
<evidence type="ECO:0000313" key="3">
    <source>
        <dbReference type="EMBL" id="QHR91396.1"/>
    </source>
</evidence>
<keyword evidence="1" id="KW-1133">Transmembrane helix</keyword>
<dbReference type="AlphaFoldDB" id="A0A6B9XWH5"/>
<reference evidence="3" key="1">
    <citation type="submission" date="2019-03" db="EMBL/GenBank/DDBJ databases">
        <title>Largest Complete Mitochondrial Genome of a Gymnosperm, Sitka Spruce (Picea sitchensis), Indicates Complex Physical Structure.</title>
        <authorList>
            <person name="Jackman S.D."/>
            <person name="Coombe L."/>
            <person name="Warren R."/>
            <person name="Kirk H."/>
            <person name="Trinh E."/>
            <person name="McLeod T."/>
            <person name="Pleasance S."/>
            <person name="Pandoh P."/>
            <person name="Zhao Y."/>
            <person name="Coope R."/>
            <person name="Bousquet J."/>
            <person name="Bohlmann J.C."/>
            <person name="Jones S.J.M."/>
            <person name="Birol I."/>
        </authorList>
    </citation>
    <scope>NUCLEOTIDE SEQUENCE</scope>
    <source>
        <strain evidence="3">Q903</strain>
    </source>
</reference>
<gene>
    <name evidence="3" type="primary">orf05462</name>
    <name evidence="3" type="ORF">Q903MT_gene5430</name>
</gene>
<feature type="chain" id="PRO_5025455613" evidence="2">
    <location>
        <begin position="20"/>
        <end position="71"/>
    </location>
</feature>
<proteinExistence type="predicted"/>
<feature type="signal peptide" evidence="2">
    <location>
        <begin position="1"/>
        <end position="19"/>
    </location>
</feature>
<name>A0A6B9XWH5_PICSI</name>